<keyword evidence="8" id="KW-0539">Nucleus</keyword>
<dbReference type="Gene3D" id="3.30.870.10">
    <property type="entry name" value="Endonuclease Chain A"/>
    <property type="match status" value="2"/>
</dbReference>
<dbReference type="InterPro" id="IPR019406">
    <property type="entry name" value="APLF_PBZ"/>
</dbReference>
<dbReference type="PANTHER" id="PTHR12415">
    <property type="entry name" value="TYROSYL-DNA PHOSPHODIESTERASE 1"/>
    <property type="match status" value="1"/>
</dbReference>
<feature type="site" description="Interaction with DNA" evidence="11">
    <location>
        <position position="561"/>
    </location>
</feature>
<comment type="subcellular location">
    <subcellularLocation>
        <location evidence="1">Nucleus</location>
    </subcellularLocation>
</comment>
<dbReference type="GO" id="GO:0005634">
    <property type="term" value="C:nucleus"/>
    <property type="evidence" value="ECO:0007669"/>
    <property type="project" value="UniProtKB-SubCell"/>
</dbReference>
<evidence type="ECO:0000259" key="12">
    <source>
        <dbReference type="Pfam" id="PF10283"/>
    </source>
</evidence>
<keyword evidence="14" id="KW-1185">Reference proteome</keyword>
<evidence type="ECO:0000256" key="9">
    <source>
        <dbReference type="PIRSR" id="PIRSR610347-1"/>
    </source>
</evidence>
<dbReference type="Proteomes" id="UP000639338">
    <property type="component" value="Unassembled WGS sequence"/>
</dbReference>
<dbReference type="GO" id="GO:0003697">
    <property type="term" value="F:single-stranded DNA binding"/>
    <property type="evidence" value="ECO:0007669"/>
    <property type="project" value="TreeGrafter"/>
</dbReference>
<sequence>MYVVIVADKGRIIRHKTLCRHKEKCYRKNPDHLAEFSHPHLEELLKDKIHKDVDFNELLPENCKDKGLMIKQLQQLQVILREKYAAPPTPPESEATSPVDSIVDSTKSLSIKDSDDASTITKLISTLPTLENPSFKLSSFKRLIKLNSEVTLEAEWKKTLINSYENCESQEERDKIRIVAIDKMKAAGTETGHLKIPGEFKIKYDIAKPYFMFFSTIEESSATWEQLNSITFPEILDKSFGVILKSLHINYKVDTAWLKWQYVLAGQKFNSLVFYSELFDVENISKSIDIEYIQPSTKSGLHHSKISVLLYDDGARIIMPSCNLYEFDWKNRTQLIWISPHLYYLSDNKKSTDGDSKTGFKKDFINYMKEYKNHKLHDWIDVLSKLDYSSINVFFVASVPGHYKDQKYNNSIERWGLLKLSKLLKNHVKLTDDSEKWPIVVQTSSIGSFGKSFDEYLGLEVLPCLSSCDKNDKSKRPDLKYIYPTKKNYDDSYERKTLTSPNPYCSDVHEKQKDWLNGHLYEWKSDGIERNKTMPHGKCYTRLSPDCKNISWFFFTSANLSKSAWGQYWYGYDAKIRTINNYEAGILFIPKFLTEENTFPIGDKNENGTPPFPLPYDVPLTPYETDDEPFVREYLDVIASQEKPAE</sequence>
<evidence type="ECO:0000313" key="13">
    <source>
        <dbReference type="EMBL" id="KAF7988356.1"/>
    </source>
</evidence>
<evidence type="ECO:0000256" key="4">
    <source>
        <dbReference type="ARBA" id="ARBA00022763"/>
    </source>
</evidence>
<organism evidence="13 14">
    <name type="scientific">Aphidius gifuensis</name>
    <name type="common">Parasitoid wasp</name>
    <dbReference type="NCBI Taxonomy" id="684658"/>
    <lineage>
        <taxon>Eukaryota</taxon>
        <taxon>Metazoa</taxon>
        <taxon>Ecdysozoa</taxon>
        <taxon>Arthropoda</taxon>
        <taxon>Hexapoda</taxon>
        <taxon>Insecta</taxon>
        <taxon>Pterygota</taxon>
        <taxon>Neoptera</taxon>
        <taxon>Endopterygota</taxon>
        <taxon>Hymenoptera</taxon>
        <taxon>Apocrita</taxon>
        <taxon>Ichneumonoidea</taxon>
        <taxon>Braconidae</taxon>
        <taxon>Aphidiinae</taxon>
        <taxon>Aphidius</taxon>
    </lineage>
</organism>
<feature type="active site" description="Nucleophile" evidence="9">
    <location>
        <position position="303"/>
    </location>
</feature>
<evidence type="ECO:0000256" key="8">
    <source>
        <dbReference type="ARBA" id="ARBA00023242"/>
    </source>
</evidence>
<gene>
    <name evidence="13" type="ORF">HCN44_000929</name>
</gene>
<name>A0A834XLU0_APHGI</name>
<evidence type="ECO:0000313" key="14">
    <source>
        <dbReference type="Proteomes" id="UP000639338"/>
    </source>
</evidence>
<reference evidence="13 14" key="1">
    <citation type="submission" date="2020-08" db="EMBL/GenBank/DDBJ databases">
        <title>Aphidius gifuensis genome sequencing and assembly.</title>
        <authorList>
            <person name="Du Z."/>
        </authorList>
    </citation>
    <scope>NUCLEOTIDE SEQUENCE [LARGE SCALE GENOMIC DNA]</scope>
    <source>
        <strain evidence="13">YNYX2018</strain>
        <tissue evidence="13">Adults</tissue>
    </source>
</reference>
<evidence type="ECO:0000256" key="1">
    <source>
        <dbReference type="ARBA" id="ARBA00004123"/>
    </source>
</evidence>
<comment type="similarity">
    <text evidence="2">Belongs to the tyrosyl-DNA phosphodiesterase family.</text>
</comment>
<feature type="binding site" evidence="10">
    <location>
        <position position="305"/>
    </location>
    <ligand>
        <name>substrate</name>
    </ligand>
</feature>
<dbReference type="EMBL" id="JACMRX010000005">
    <property type="protein sequence ID" value="KAF7988356.1"/>
    <property type="molecule type" value="Genomic_DNA"/>
</dbReference>
<evidence type="ECO:0000256" key="7">
    <source>
        <dbReference type="ARBA" id="ARBA00023204"/>
    </source>
</evidence>
<feature type="active site" description="Proton donor/acceptor" evidence="9">
    <location>
        <position position="536"/>
    </location>
</feature>
<keyword evidence="7" id="KW-0234">DNA repair</keyword>
<evidence type="ECO:0000256" key="3">
    <source>
        <dbReference type="ARBA" id="ARBA00022722"/>
    </source>
</evidence>
<dbReference type="AlphaFoldDB" id="A0A834XLU0"/>
<accession>A0A834XLU0</accession>
<evidence type="ECO:0000256" key="5">
    <source>
        <dbReference type="ARBA" id="ARBA00022801"/>
    </source>
</evidence>
<comment type="caution">
    <text evidence="13">The sequence shown here is derived from an EMBL/GenBank/DDBJ whole genome shotgun (WGS) entry which is preliminary data.</text>
</comment>
<feature type="binding site" evidence="10">
    <location>
        <position position="538"/>
    </location>
    <ligand>
        <name>substrate</name>
    </ligand>
</feature>
<dbReference type="GO" id="GO:0017005">
    <property type="term" value="F:3'-tyrosyl-DNA phosphodiesterase activity"/>
    <property type="evidence" value="ECO:0007669"/>
    <property type="project" value="TreeGrafter"/>
</dbReference>
<dbReference type="GO" id="GO:0003690">
    <property type="term" value="F:double-stranded DNA binding"/>
    <property type="evidence" value="ECO:0007669"/>
    <property type="project" value="TreeGrafter"/>
</dbReference>
<keyword evidence="4" id="KW-0227">DNA damage</keyword>
<keyword evidence="3" id="KW-0540">Nuclease</keyword>
<protein>
    <recommendedName>
        <fullName evidence="12">PBZ-type domain-containing protein</fullName>
    </recommendedName>
</protein>
<dbReference type="InterPro" id="IPR010347">
    <property type="entry name" value="Tdp1"/>
</dbReference>
<dbReference type="OrthoDB" id="47785at2759"/>
<dbReference type="SUPFAM" id="SSF56024">
    <property type="entry name" value="Phospholipase D/nuclease"/>
    <property type="match status" value="2"/>
</dbReference>
<keyword evidence="5" id="KW-0378">Hydrolase</keyword>
<evidence type="ECO:0000256" key="6">
    <source>
        <dbReference type="ARBA" id="ARBA00022839"/>
    </source>
</evidence>
<proteinExistence type="inferred from homology"/>
<dbReference type="GO" id="GO:0006281">
    <property type="term" value="P:DNA repair"/>
    <property type="evidence" value="ECO:0007669"/>
    <property type="project" value="UniProtKB-KW"/>
</dbReference>
<feature type="domain" description="PBZ-type" evidence="12">
    <location>
        <begin position="18"/>
        <end position="40"/>
    </location>
</feature>
<evidence type="ECO:0000256" key="11">
    <source>
        <dbReference type="PIRSR" id="PIRSR610347-3"/>
    </source>
</evidence>
<evidence type="ECO:0000256" key="2">
    <source>
        <dbReference type="ARBA" id="ARBA00010205"/>
    </source>
</evidence>
<dbReference type="PANTHER" id="PTHR12415:SF0">
    <property type="entry name" value="TYROSYL-DNA PHOSPHODIESTERASE 1"/>
    <property type="match status" value="1"/>
</dbReference>
<keyword evidence="6" id="KW-0269">Exonuclease</keyword>
<dbReference type="GO" id="GO:0004527">
    <property type="term" value="F:exonuclease activity"/>
    <property type="evidence" value="ECO:0007669"/>
    <property type="project" value="UniProtKB-KW"/>
</dbReference>
<dbReference type="Pfam" id="PF06087">
    <property type="entry name" value="Tyr-DNA_phospho"/>
    <property type="match status" value="1"/>
</dbReference>
<evidence type="ECO:0000256" key="10">
    <source>
        <dbReference type="PIRSR" id="PIRSR610347-2"/>
    </source>
</evidence>
<dbReference type="Pfam" id="PF10283">
    <property type="entry name" value="zf-CCHH"/>
    <property type="match status" value="1"/>
</dbReference>